<name>A0ACA9RBR4_9GLOM</name>
<protein>
    <submittedName>
        <fullName evidence="1">35652_t:CDS:1</fullName>
    </submittedName>
</protein>
<accession>A0ACA9RBR4</accession>
<evidence type="ECO:0000313" key="2">
    <source>
        <dbReference type="Proteomes" id="UP000789920"/>
    </source>
</evidence>
<dbReference type="Proteomes" id="UP000789920">
    <property type="component" value="Unassembled WGS sequence"/>
</dbReference>
<dbReference type="EMBL" id="CAJVQC010048758">
    <property type="protein sequence ID" value="CAG8786675.1"/>
    <property type="molecule type" value="Genomic_DNA"/>
</dbReference>
<sequence length="120" mass="13656">MSNNVYAKLRNFLLNAKEETITAGSVIYQVVGENPWISKDELKSIIEFAFEISYRSVCSLLAIGAIKTNKEKPLTPQQIIKNINELKGKLKNYKKSPLHKRLLLEVEKVSHDIKLEETIG</sequence>
<reference evidence="1" key="1">
    <citation type="submission" date="2021-06" db="EMBL/GenBank/DDBJ databases">
        <authorList>
            <person name="Kallberg Y."/>
            <person name="Tangrot J."/>
            <person name="Rosling A."/>
        </authorList>
    </citation>
    <scope>NUCLEOTIDE SEQUENCE</scope>
    <source>
        <strain evidence="1">MA461A</strain>
    </source>
</reference>
<keyword evidence="2" id="KW-1185">Reference proteome</keyword>
<feature type="non-terminal residue" evidence="1">
    <location>
        <position position="120"/>
    </location>
</feature>
<comment type="caution">
    <text evidence="1">The sequence shown here is derived from an EMBL/GenBank/DDBJ whole genome shotgun (WGS) entry which is preliminary data.</text>
</comment>
<organism evidence="1 2">
    <name type="scientific">Racocetra persica</name>
    <dbReference type="NCBI Taxonomy" id="160502"/>
    <lineage>
        <taxon>Eukaryota</taxon>
        <taxon>Fungi</taxon>
        <taxon>Fungi incertae sedis</taxon>
        <taxon>Mucoromycota</taxon>
        <taxon>Glomeromycotina</taxon>
        <taxon>Glomeromycetes</taxon>
        <taxon>Diversisporales</taxon>
        <taxon>Gigasporaceae</taxon>
        <taxon>Racocetra</taxon>
    </lineage>
</organism>
<evidence type="ECO:0000313" key="1">
    <source>
        <dbReference type="EMBL" id="CAG8786675.1"/>
    </source>
</evidence>
<proteinExistence type="predicted"/>
<gene>
    <name evidence="1" type="ORF">RPERSI_LOCUS18425</name>
</gene>